<protein>
    <submittedName>
        <fullName evidence="12">Uncharacterized protein LOC114866725 isoform X1</fullName>
    </submittedName>
</protein>
<evidence type="ECO:0000256" key="9">
    <source>
        <dbReference type="SAM" id="SignalP"/>
    </source>
</evidence>
<evidence type="ECO:0000313" key="12">
    <source>
        <dbReference type="RefSeq" id="XP_055360470.1"/>
    </source>
</evidence>
<dbReference type="SMART" id="SM00408">
    <property type="entry name" value="IGc2"/>
    <property type="match status" value="1"/>
</dbReference>
<dbReference type="PANTHER" id="PTHR19433">
    <property type="entry name" value="T-CELL RECEPTOR ALPHA CHAIN V REGION-RELATED"/>
    <property type="match status" value="1"/>
</dbReference>
<keyword evidence="11" id="KW-1185">Reference proteome</keyword>
<dbReference type="RefSeq" id="XP_055360470.1">
    <property type="nucleotide sequence ID" value="XM_055504495.1"/>
</dbReference>
<dbReference type="CDD" id="cd00099">
    <property type="entry name" value="IgV"/>
    <property type="match status" value="2"/>
</dbReference>
<dbReference type="PROSITE" id="PS50835">
    <property type="entry name" value="IG_LIKE"/>
    <property type="match status" value="2"/>
</dbReference>
<dbReference type="InterPro" id="IPR003598">
    <property type="entry name" value="Ig_sub2"/>
</dbReference>
<dbReference type="InterPro" id="IPR013106">
    <property type="entry name" value="Ig_V-set"/>
</dbReference>
<feature type="signal peptide" evidence="9">
    <location>
        <begin position="1"/>
        <end position="15"/>
    </location>
</feature>
<dbReference type="InterPro" id="IPR036179">
    <property type="entry name" value="Ig-like_dom_sf"/>
</dbReference>
<name>A0A9W2XFU3_BETSP</name>
<evidence type="ECO:0000256" key="7">
    <source>
        <dbReference type="ARBA" id="ARBA00023180"/>
    </source>
</evidence>
<comment type="subcellular location">
    <subcellularLocation>
        <location evidence="1">Cell membrane</location>
    </subcellularLocation>
</comment>
<keyword evidence="5 8" id="KW-0472">Membrane</keyword>
<dbReference type="InterPro" id="IPR007110">
    <property type="entry name" value="Ig-like_dom"/>
</dbReference>
<dbReference type="Proteomes" id="UP000515150">
    <property type="component" value="Chromosome 2"/>
</dbReference>
<dbReference type="PANTHER" id="PTHR19433:SF127">
    <property type="entry name" value="NITR9"/>
    <property type="match status" value="1"/>
</dbReference>
<proteinExistence type="predicted"/>
<evidence type="ECO:0000256" key="4">
    <source>
        <dbReference type="ARBA" id="ARBA00022859"/>
    </source>
</evidence>
<dbReference type="GO" id="GO:0009617">
    <property type="term" value="P:response to bacterium"/>
    <property type="evidence" value="ECO:0007669"/>
    <property type="project" value="TreeGrafter"/>
</dbReference>
<keyword evidence="3 9" id="KW-0732">Signal</keyword>
<evidence type="ECO:0000256" key="1">
    <source>
        <dbReference type="ARBA" id="ARBA00004236"/>
    </source>
</evidence>
<evidence type="ECO:0000313" key="11">
    <source>
        <dbReference type="Proteomes" id="UP000515150"/>
    </source>
</evidence>
<feature type="transmembrane region" description="Helical" evidence="8">
    <location>
        <begin position="279"/>
        <end position="300"/>
    </location>
</feature>
<dbReference type="OrthoDB" id="6370831at2759"/>
<dbReference type="SMART" id="SM00406">
    <property type="entry name" value="IGv"/>
    <property type="match status" value="2"/>
</dbReference>
<keyword evidence="7" id="KW-0325">Glycoprotein</keyword>
<dbReference type="SMART" id="SM00409">
    <property type="entry name" value="IG"/>
    <property type="match status" value="2"/>
</dbReference>
<evidence type="ECO:0000256" key="6">
    <source>
        <dbReference type="ARBA" id="ARBA00023157"/>
    </source>
</evidence>
<evidence type="ECO:0000256" key="3">
    <source>
        <dbReference type="ARBA" id="ARBA00022729"/>
    </source>
</evidence>
<evidence type="ECO:0000256" key="8">
    <source>
        <dbReference type="SAM" id="Phobius"/>
    </source>
</evidence>
<evidence type="ECO:0000256" key="5">
    <source>
        <dbReference type="ARBA" id="ARBA00023136"/>
    </source>
</evidence>
<dbReference type="AlphaFoldDB" id="A0A9W2XFU3"/>
<dbReference type="GeneID" id="114866725"/>
<keyword evidence="8" id="KW-1133">Transmembrane helix</keyword>
<dbReference type="GO" id="GO:0005886">
    <property type="term" value="C:plasma membrane"/>
    <property type="evidence" value="ECO:0007669"/>
    <property type="project" value="UniProtKB-SubCell"/>
</dbReference>
<keyword evidence="6" id="KW-1015">Disulfide bond</keyword>
<dbReference type="KEGG" id="bspl:114866725"/>
<sequence>MLLSFLLSVHSRVRTAVLPFLALQQSYFASSLVSLVQLTDVTSSSLRRQTSHFVTVKAGDNLTLKCFNEHNGAAKIYWYKHSLGQKPTLISTFYKYDGNCLFYGEFINNPRFIMDNENDKNHLTITGVHTSDSATYYCMSCYIHSVEFLWTTTVVVMNSDLTMPALVHQSVSGSIQSGGSVTLNCTVQTGTCDGQHSVYWFKDSGEARPGIVYTNGDRNDQCERKPDTQTHTCVFDLPLQSLNASDAGTYYCAVASCGNIVFGNGTKLQFEVFTGNVDLLVAFLSGALIFFFILTVFLVVSLCKKRNFGQSTEHRARFSSIHTSNTEIGQDADNLHYAALNTKLPKRSRRQKDDTNTHYVYSSVKL</sequence>
<dbReference type="SUPFAM" id="SSF48726">
    <property type="entry name" value="Immunoglobulin"/>
    <property type="match status" value="2"/>
</dbReference>
<accession>A0A9W2XFU3</accession>
<feature type="domain" description="Ig-like" evidence="10">
    <location>
        <begin position="164"/>
        <end position="269"/>
    </location>
</feature>
<reference evidence="12" key="1">
    <citation type="submission" date="2025-08" db="UniProtKB">
        <authorList>
            <consortium name="RefSeq"/>
        </authorList>
    </citation>
    <scope>IDENTIFICATION</scope>
</reference>
<dbReference type="InterPro" id="IPR003599">
    <property type="entry name" value="Ig_sub"/>
</dbReference>
<evidence type="ECO:0000259" key="10">
    <source>
        <dbReference type="PROSITE" id="PS50835"/>
    </source>
</evidence>
<dbReference type="GO" id="GO:0002376">
    <property type="term" value="P:immune system process"/>
    <property type="evidence" value="ECO:0007669"/>
    <property type="project" value="UniProtKB-KW"/>
</dbReference>
<feature type="chain" id="PRO_5040975170" evidence="9">
    <location>
        <begin position="16"/>
        <end position="366"/>
    </location>
</feature>
<dbReference type="Gene3D" id="2.60.40.10">
    <property type="entry name" value="Immunoglobulins"/>
    <property type="match status" value="2"/>
</dbReference>
<organism evidence="11 12">
    <name type="scientific">Betta splendens</name>
    <name type="common">Siamese fighting fish</name>
    <dbReference type="NCBI Taxonomy" id="158456"/>
    <lineage>
        <taxon>Eukaryota</taxon>
        <taxon>Metazoa</taxon>
        <taxon>Chordata</taxon>
        <taxon>Craniata</taxon>
        <taxon>Vertebrata</taxon>
        <taxon>Euteleostomi</taxon>
        <taxon>Actinopterygii</taxon>
        <taxon>Neopterygii</taxon>
        <taxon>Teleostei</taxon>
        <taxon>Neoteleostei</taxon>
        <taxon>Acanthomorphata</taxon>
        <taxon>Anabantaria</taxon>
        <taxon>Anabantiformes</taxon>
        <taxon>Anabantoidei</taxon>
        <taxon>Osphronemidae</taxon>
        <taxon>Betta</taxon>
    </lineage>
</organism>
<keyword evidence="2" id="KW-1003">Cell membrane</keyword>
<feature type="domain" description="Ig-like" evidence="10">
    <location>
        <begin position="59"/>
        <end position="138"/>
    </location>
</feature>
<keyword evidence="4" id="KW-0391">Immunity</keyword>
<keyword evidence="8" id="KW-0812">Transmembrane</keyword>
<dbReference type="Pfam" id="PF07686">
    <property type="entry name" value="V-set"/>
    <property type="match status" value="2"/>
</dbReference>
<dbReference type="InterPro" id="IPR013783">
    <property type="entry name" value="Ig-like_fold"/>
</dbReference>
<dbReference type="InterPro" id="IPR052051">
    <property type="entry name" value="TCR_complex_component"/>
</dbReference>
<evidence type="ECO:0000256" key="2">
    <source>
        <dbReference type="ARBA" id="ARBA00022475"/>
    </source>
</evidence>
<gene>
    <name evidence="12" type="primary">LOC114866725</name>
</gene>